<dbReference type="InterPro" id="IPR005770">
    <property type="entry name" value="PhnD"/>
</dbReference>
<dbReference type="NCBIfam" id="TIGR01098">
    <property type="entry name" value="3A0109s03R"/>
    <property type="match status" value="1"/>
</dbReference>
<evidence type="ECO:0000256" key="2">
    <source>
        <dbReference type="ARBA" id="ARBA00022729"/>
    </source>
</evidence>
<comment type="caution">
    <text evidence="3">The sequence shown here is derived from an EMBL/GenBank/DDBJ whole genome shotgun (WGS) entry which is preliminary data.</text>
</comment>
<reference evidence="3 4" key="1">
    <citation type="submission" date="2020-06" db="EMBL/GenBank/DDBJ databases">
        <title>Actinomadura xiongansis sp. nov., isolated from soil of Baiyangdian.</title>
        <authorList>
            <person name="Zhang X."/>
        </authorList>
    </citation>
    <scope>NUCLEOTIDE SEQUENCE [LARGE SCALE GENOMIC DNA]</scope>
    <source>
        <strain evidence="3 4">HBUM206468</strain>
    </source>
</reference>
<dbReference type="Proteomes" id="UP000805614">
    <property type="component" value="Unassembled WGS sequence"/>
</dbReference>
<dbReference type="EMBL" id="JABVEC010000038">
    <property type="protein sequence ID" value="MBC6470264.1"/>
    <property type="molecule type" value="Genomic_DNA"/>
</dbReference>
<evidence type="ECO:0000256" key="1">
    <source>
        <dbReference type="ARBA" id="ARBA00007162"/>
    </source>
</evidence>
<dbReference type="RefSeq" id="WP_187247302.1">
    <property type="nucleotide sequence ID" value="NZ_BAAAOK010000005.1"/>
</dbReference>
<accession>A0ABR7M0D6</accession>
<dbReference type="PANTHER" id="PTHR35841">
    <property type="entry name" value="PHOSPHONATES-BINDING PERIPLASMIC PROTEIN"/>
    <property type="match status" value="1"/>
</dbReference>
<dbReference type="SUPFAM" id="SSF53850">
    <property type="entry name" value="Periplasmic binding protein-like II"/>
    <property type="match status" value="1"/>
</dbReference>
<gene>
    <name evidence="3" type="primary">phnD</name>
    <name evidence="3" type="ORF">HKK74_32950</name>
</gene>
<evidence type="ECO:0000313" key="3">
    <source>
        <dbReference type="EMBL" id="MBC6470264.1"/>
    </source>
</evidence>
<evidence type="ECO:0000313" key="4">
    <source>
        <dbReference type="Proteomes" id="UP000805614"/>
    </source>
</evidence>
<proteinExistence type="inferred from homology"/>
<keyword evidence="2" id="KW-0732">Signal</keyword>
<organism evidence="3 4">
    <name type="scientific">Actinomadura alba</name>
    <dbReference type="NCBI Taxonomy" id="406431"/>
    <lineage>
        <taxon>Bacteria</taxon>
        <taxon>Bacillati</taxon>
        <taxon>Actinomycetota</taxon>
        <taxon>Actinomycetes</taxon>
        <taxon>Streptosporangiales</taxon>
        <taxon>Thermomonosporaceae</taxon>
        <taxon>Actinomadura</taxon>
    </lineage>
</organism>
<dbReference type="PANTHER" id="PTHR35841:SF1">
    <property type="entry name" value="PHOSPHONATES-BINDING PERIPLASMIC PROTEIN"/>
    <property type="match status" value="1"/>
</dbReference>
<protein>
    <submittedName>
        <fullName evidence="3">Phosphate/phosphite/phosphonate ABC transporter substrate-binding protein</fullName>
    </submittedName>
</protein>
<dbReference type="Gene3D" id="3.40.190.10">
    <property type="entry name" value="Periplasmic binding protein-like II"/>
    <property type="match status" value="2"/>
</dbReference>
<dbReference type="Pfam" id="PF12974">
    <property type="entry name" value="Phosphonate-bd"/>
    <property type="match status" value="1"/>
</dbReference>
<comment type="similarity">
    <text evidence="1">Belongs to the phosphate/phosphite/phosphonate binding protein family.</text>
</comment>
<keyword evidence="4" id="KW-1185">Reference proteome</keyword>
<name>A0ABR7M0D6_9ACTN</name>
<sequence>MTIFLIYIWQGAAGMAGRRLAALGAAILIALTNGCQSGTENGTDAIPDTLRVGVIPNISPEKQRAQYKPFSKYLSERLGVRVELFVATDYAGVVTALISKKVDVAYLGGLTYVQAAQQTKVSPLVTEVDHETGTSEYLSAIVVKSTSSFTSAKDVVAARGRFAFGDPSSTSGSLYPRVMLSQAGAKCNARDISRCPPLSKVAFTGGHDATAQAVYKGSADAGGIELRILHRLERQGSVPGGALRVVETHKVMGYPWVAREGLGAAAREKIVRAFTAITEPALLDLMRAKRYVPVSAADYADIRDHAADLGLLTASG</sequence>